<dbReference type="Pfam" id="PF01933">
    <property type="entry name" value="CofD"/>
    <property type="match status" value="1"/>
</dbReference>
<evidence type="ECO:0000313" key="2">
    <source>
        <dbReference type="Proteomes" id="UP001221413"/>
    </source>
</evidence>
<dbReference type="InterPro" id="IPR038136">
    <property type="entry name" value="CofD-like_dom_sf"/>
</dbReference>
<organism evidence="1 2">
    <name type="scientific">Drechslerella dactyloides</name>
    <name type="common">Nematode-trapping fungus</name>
    <name type="synonym">Arthrobotrys dactyloides</name>
    <dbReference type="NCBI Taxonomy" id="74499"/>
    <lineage>
        <taxon>Eukaryota</taxon>
        <taxon>Fungi</taxon>
        <taxon>Dikarya</taxon>
        <taxon>Ascomycota</taxon>
        <taxon>Pezizomycotina</taxon>
        <taxon>Orbiliomycetes</taxon>
        <taxon>Orbiliales</taxon>
        <taxon>Orbiliaceae</taxon>
        <taxon>Drechslerella</taxon>
    </lineage>
</organism>
<dbReference type="GO" id="GO:0043743">
    <property type="term" value="F:LPPG:FO 2-phospho-L-lactate transferase activity"/>
    <property type="evidence" value="ECO:0007669"/>
    <property type="project" value="InterPro"/>
</dbReference>
<evidence type="ECO:0000313" key="1">
    <source>
        <dbReference type="EMBL" id="KAJ6261978.1"/>
    </source>
</evidence>
<protein>
    <submittedName>
        <fullName evidence="1">Uncharacterized protein</fullName>
    </submittedName>
</protein>
<name>A0AAD6J078_DREDA</name>
<sequence>MPTAGSIVVVSGGSAANSLVDVFKQVSAGSPISYIIGISDNGGSTSELIRVFGGPGIGDIRSKILTIPQKPRVRDLARADQDDADEAARTRLHGRACPGRLVRLVPEEMDDDERLERLQIKDLLNYRLPAEADAARLEWNAIVEGTHERWGGIATEKKELLRAFFILIAAEITKRTRPSSTFNFQLASLGNLFITGCRLFFGSLESAIFLFRSICSIPEYTHVIPALNSNFSHHIAAGLADGTVITGQNQISHPSEEPPTNSQLAAQNNASTLLAVATQLQGLSTSASASTSSLSLPLPGTATPLNPGYSTPVVYVHDHDEVEDANLPGSLPVLRRQNIVFTKEKEEELPARIARVWYINPYGQEIRPPANPKSLAAIREAETLVYSIGSLYTSIIPCLILRGMGDAIASSCRHKVLILNGSFDREIGPGTSFTALDFIQSITHACVESRGIIAGETGFPELTAESEYKRYVTHVLYLEGEGVPRVDAPRLKELGIECWRVLGERKGKGMVFEMGSLQQVLEMIRGKRRSPTQRRSTVVSGRLPPVLDI</sequence>
<reference evidence="1" key="1">
    <citation type="submission" date="2023-01" db="EMBL/GenBank/DDBJ databases">
        <title>The chitinases involved in constricting ring structure development in the nematode-trapping fungus Drechslerella dactyloides.</title>
        <authorList>
            <person name="Wang R."/>
            <person name="Zhang L."/>
            <person name="Tang P."/>
            <person name="Li S."/>
            <person name="Liang L."/>
        </authorList>
    </citation>
    <scope>NUCLEOTIDE SEQUENCE</scope>
    <source>
        <strain evidence="1">YMF1.00031</strain>
    </source>
</reference>
<dbReference type="SUPFAM" id="SSF142338">
    <property type="entry name" value="CofD-like"/>
    <property type="match status" value="1"/>
</dbReference>
<dbReference type="PANTHER" id="PTHR31240">
    <property type="entry name" value="MATERNAL EFFECT EMBRYO ARREST 18"/>
    <property type="match status" value="1"/>
</dbReference>
<comment type="caution">
    <text evidence="1">The sequence shown here is derived from an EMBL/GenBank/DDBJ whole genome shotgun (WGS) entry which is preliminary data.</text>
</comment>
<dbReference type="AlphaFoldDB" id="A0AAD6J078"/>
<proteinExistence type="predicted"/>
<dbReference type="InterPro" id="IPR002882">
    <property type="entry name" value="CofD"/>
</dbReference>
<keyword evidence="2" id="KW-1185">Reference proteome</keyword>
<dbReference type="PANTHER" id="PTHR31240:SF0">
    <property type="entry name" value="MATERNAL EFFECT EMBRYO ARREST 18"/>
    <property type="match status" value="1"/>
</dbReference>
<accession>A0AAD6J078</accession>
<dbReference type="Gene3D" id="3.40.50.10680">
    <property type="entry name" value="CofD-like domains"/>
    <property type="match status" value="1"/>
</dbReference>
<dbReference type="EMBL" id="JAQGDS010000003">
    <property type="protein sequence ID" value="KAJ6261978.1"/>
    <property type="molecule type" value="Genomic_DNA"/>
</dbReference>
<dbReference type="Proteomes" id="UP001221413">
    <property type="component" value="Unassembled WGS sequence"/>
</dbReference>
<gene>
    <name evidence="1" type="ORF">Dda_2779</name>
</gene>